<dbReference type="GO" id="GO:0140097">
    <property type="term" value="F:catalytic activity, acting on DNA"/>
    <property type="evidence" value="ECO:0007669"/>
    <property type="project" value="UniProtKB-ARBA"/>
</dbReference>
<dbReference type="SMART" id="SM00478">
    <property type="entry name" value="ENDO3c"/>
    <property type="match status" value="1"/>
</dbReference>
<accession>A0A2M8PD50</accession>
<organism evidence="11 12">
    <name type="scientific">Candidatus Thermofonsia Clade 1 bacterium</name>
    <dbReference type="NCBI Taxonomy" id="2364210"/>
    <lineage>
        <taxon>Bacteria</taxon>
        <taxon>Bacillati</taxon>
        <taxon>Chloroflexota</taxon>
        <taxon>Candidatus Thermofontia</taxon>
        <taxon>Candidatus Thermofonsia Clade 1</taxon>
    </lineage>
</organism>
<comment type="caution">
    <text evidence="11">The sequence shown here is derived from an EMBL/GenBank/DDBJ whole genome shotgun (WGS) entry which is preliminary data.</text>
</comment>
<keyword evidence="11" id="KW-0456">Lyase</keyword>
<dbReference type="InterPro" id="IPR003265">
    <property type="entry name" value="HhH-GPD_domain"/>
</dbReference>
<dbReference type="Pfam" id="PF00730">
    <property type="entry name" value="HhH-GPD"/>
    <property type="match status" value="1"/>
</dbReference>
<dbReference type="Proteomes" id="UP000229681">
    <property type="component" value="Unassembled WGS sequence"/>
</dbReference>
<keyword evidence="9" id="KW-0326">Glycosidase</keyword>
<dbReference type="EMBL" id="PGTM01000151">
    <property type="protein sequence ID" value="PJF35473.1"/>
    <property type="molecule type" value="Genomic_DNA"/>
</dbReference>
<evidence type="ECO:0000256" key="1">
    <source>
        <dbReference type="ARBA" id="ARBA00001966"/>
    </source>
</evidence>
<keyword evidence="5" id="KW-0378">Hydrolase</keyword>
<keyword evidence="7" id="KW-0411">Iron-sulfur</keyword>
<comment type="similarity">
    <text evidence="2">Belongs to the Nth/MutY family.</text>
</comment>
<dbReference type="InterPro" id="IPR004035">
    <property type="entry name" value="Endouclease-III_FeS-bd_BS"/>
</dbReference>
<reference evidence="11 12" key="1">
    <citation type="submission" date="2017-11" db="EMBL/GenBank/DDBJ databases">
        <title>Evolution of Phototrophy in the Chloroflexi Phylum Driven by Horizontal Gene Transfer.</title>
        <authorList>
            <person name="Ward L.M."/>
            <person name="Hemp J."/>
            <person name="Shih P.M."/>
            <person name="Mcglynn S.E."/>
            <person name="Fischer W."/>
        </authorList>
    </citation>
    <scope>NUCLEOTIDE SEQUENCE [LARGE SCALE GENOMIC DNA]</scope>
    <source>
        <strain evidence="11">JP3_13</strain>
    </source>
</reference>
<dbReference type="PROSITE" id="PS00764">
    <property type="entry name" value="ENDONUCLEASE_III_1"/>
    <property type="match status" value="1"/>
</dbReference>
<dbReference type="GO" id="GO:0006284">
    <property type="term" value="P:base-excision repair"/>
    <property type="evidence" value="ECO:0007669"/>
    <property type="project" value="InterPro"/>
</dbReference>
<evidence type="ECO:0000256" key="7">
    <source>
        <dbReference type="ARBA" id="ARBA00023014"/>
    </source>
</evidence>
<dbReference type="CDD" id="cd00056">
    <property type="entry name" value="ENDO3c"/>
    <property type="match status" value="1"/>
</dbReference>
<dbReference type="SUPFAM" id="SSF48150">
    <property type="entry name" value="DNA-glycosylase"/>
    <property type="match status" value="1"/>
</dbReference>
<feature type="domain" description="HhH-GPD" evidence="10">
    <location>
        <begin position="42"/>
        <end position="199"/>
    </location>
</feature>
<dbReference type="AlphaFoldDB" id="A0A2M8PD50"/>
<evidence type="ECO:0000256" key="9">
    <source>
        <dbReference type="ARBA" id="ARBA00023295"/>
    </source>
</evidence>
<keyword evidence="3" id="KW-0479">Metal-binding</keyword>
<dbReference type="Gene3D" id="1.10.1670.10">
    <property type="entry name" value="Helix-hairpin-Helix base-excision DNA repair enzymes (C-terminal)"/>
    <property type="match status" value="1"/>
</dbReference>
<evidence type="ECO:0000256" key="5">
    <source>
        <dbReference type="ARBA" id="ARBA00022801"/>
    </source>
</evidence>
<evidence type="ECO:0000313" key="12">
    <source>
        <dbReference type="Proteomes" id="UP000229681"/>
    </source>
</evidence>
<dbReference type="SMART" id="SM00525">
    <property type="entry name" value="FES"/>
    <property type="match status" value="1"/>
</dbReference>
<dbReference type="GO" id="GO:0046872">
    <property type="term" value="F:metal ion binding"/>
    <property type="evidence" value="ECO:0007669"/>
    <property type="project" value="UniProtKB-KW"/>
</dbReference>
<protein>
    <submittedName>
        <fullName evidence="11">DNA lyase</fullName>
    </submittedName>
</protein>
<dbReference type="PIRSF" id="PIRSF001435">
    <property type="entry name" value="Nth"/>
    <property type="match status" value="1"/>
</dbReference>
<sequence length="241" mass="26733">MATQEALREKYQRISAKLIALYGRPEWKPRYAPVDELVDCILSQSTTDANRDRAFAALKARFPDWESVRDAPVEALIEAIRPAGLANQKAPRIQNALRYITRERGSITLDFLATMDAESAKKWLTGIDGVGPKTAAIVLCFAFGKPAFPVDTHVYRVSQRLGLIGEKVSAEAAHAALEAIIPPEDYYPAHLNLIAHGRALCHARKPRCELCPLTDECLYFQMAQQPDTHALRRAPNKGTGL</sequence>
<evidence type="ECO:0000256" key="8">
    <source>
        <dbReference type="ARBA" id="ARBA00023204"/>
    </source>
</evidence>
<proteinExistence type="inferred from homology"/>
<dbReference type="InterPro" id="IPR003651">
    <property type="entry name" value="Endonuclease3_FeS-loop_motif"/>
</dbReference>
<comment type="cofactor">
    <cofactor evidence="1">
        <name>[4Fe-4S] cluster</name>
        <dbReference type="ChEBI" id="CHEBI:49883"/>
    </cofactor>
</comment>
<dbReference type="Gene3D" id="1.10.340.30">
    <property type="entry name" value="Hypothetical protein, domain 2"/>
    <property type="match status" value="1"/>
</dbReference>
<evidence type="ECO:0000256" key="3">
    <source>
        <dbReference type="ARBA" id="ARBA00022723"/>
    </source>
</evidence>
<evidence type="ECO:0000256" key="6">
    <source>
        <dbReference type="ARBA" id="ARBA00023004"/>
    </source>
</evidence>
<name>A0A2M8PD50_9CHLR</name>
<evidence type="ECO:0000313" key="11">
    <source>
        <dbReference type="EMBL" id="PJF35473.1"/>
    </source>
</evidence>
<evidence type="ECO:0000256" key="2">
    <source>
        <dbReference type="ARBA" id="ARBA00008343"/>
    </source>
</evidence>
<dbReference type="GO" id="GO:0016798">
    <property type="term" value="F:hydrolase activity, acting on glycosyl bonds"/>
    <property type="evidence" value="ECO:0007669"/>
    <property type="project" value="UniProtKB-KW"/>
</dbReference>
<keyword evidence="6" id="KW-0408">Iron</keyword>
<dbReference type="PANTHER" id="PTHR47203:SF1">
    <property type="entry name" value="HYPOTHETICAL BASE EXCISION DNA REPAIR PROTEIN (EUROFUNG)"/>
    <property type="match status" value="1"/>
</dbReference>
<evidence type="ECO:0000259" key="10">
    <source>
        <dbReference type="SMART" id="SM00478"/>
    </source>
</evidence>
<keyword evidence="8" id="KW-0234">DNA repair</keyword>
<dbReference type="InterPro" id="IPR023170">
    <property type="entry name" value="HhH_base_excis_C"/>
</dbReference>
<evidence type="ECO:0000256" key="4">
    <source>
        <dbReference type="ARBA" id="ARBA00022763"/>
    </source>
</evidence>
<gene>
    <name evidence="11" type="ORF">CUN49_10415</name>
</gene>
<keyword evidence="4" id="KW-0227">DNA damage</keyword>
<dbReference type="InterPro" id="IPR011257">
    <property type="entry name" value="DNA_glycosylase"/>
</dbReference>
<dbReference type="GO" id="GO:0051539">
    <property type="term" value="F:4 iron, 4 sulfur cluster binding"/>
    <property type="evidence" value="ECO:0007669"/>
    <property type="project" value="InterPro"/>
</dbReference>
<dbReference type="Pfam" id="PF10576">
    <property type="entry name" value="EndIII_4Fe-2S"/>
    <property type="match status" value="1"/>
</dbReference>
<dbReference type="GO" id="GO:0016829">
    <property type="term" value="F:lyase activity"/>
    <property type="evidence" value="ECO:0007669"/>
    <property type="project" value="UniProtKB-KW"/>
</dbReference>
<dbReference type="PANTHER" id="PTHR47203">
    <property type="match status" value="1"/>
</dbReference>